<organism evidence="1 2">
    <name type="scientific">Paraflavisolibacter caeni</name>
    <dbReference type="NCBI Taxonomy" id="2982496"/>
    <lineage>
        <taxon>Bacteria</taxon>
        <taxon>Pseudomonadati</taxon>
        <taxon>Bacteroidota</taxon>
        <taxon>Chitinophagia</taxon>
        <taxon>Chitinophagales</taxon>
        <taxon>Chitinophagaceae</taxon>
        <taxon>Paraflavisolibacter</taxon>
    </lineage>
</organism>
<dbReference type="EMBL" id="JAOTIF010000049">
    <property type="protein sequence ID" value="MCU7552818.1"/>
    <property type="molecule type" value="Genomic_DNA"/>
</dbReference>
<name>A0A9X3BKE2_9BACT</name>
<protein>
    <submittedName>
        <fullName evidence="1">Uncharacterized protein</fullName>
    </submittedName>
</protein>
<proteinExistence type="predicted"/>
<keyword evidence="2" id="KW-1185">Reference proteome</keyword>
<evidence type="ECO:0000313" key="1">
    <source>
        <dbReference type="EMBL" id="MCU7552818.1"/>
    </source>
</evidence>
<reference evidence="1" key="2">
    <citation type="submission" date="2023-04" db="EMBL/GenBank/DDBJ databases">
        <title>Paracnuella aquatica gen. nov., sp. nov., a member of the family Chitinophagaceae isolated from a hot spring.</title>
        <authorList>
            <person name="Wang C."/>
        </authorList>
    </citation>
    <scope>NUCLEOTIDE SEQUENCE</scope>
    <source>
        <strain evidence="1">LB-8</strain>
    </source>
</reference>
<accession>A0A9X3BKE2</accession>
<reference evidence="1" key="1">
    <citation type="submission" date="2022-09" db="EMBL/GenBank/DDBJ databases">
        <authorList>
            <person name="Yuan C."/>
            <person name="Ke Z."/>
        </authorList>
    </citation>
    <scope>NUCLEOTIDE SEQUENCE</scope>
    <source>
        <strain evidence="1">LB-8</strain>
    </source>
</reference>
<dbReference type="Proteomes" id="UP001155483">
    <property type="component" value="Unassembled WGS sequence"/>
</dbReference>
<sequence>MKTKESSIRGTPWWIKPAGFSLCKGKNYYRGTQKLVNSSCLDSFRSAWG</sequence>
<evidence type="ECO:0000313" key="2">
    <source>
        <dbReference type="Proteomes" id="UP001155483"/>
    </source>
</evidence>
<dbReference type="AlphaFoldDB" id="A0A9X3BKE2"/>
<comment type="caution">
    <text evidence="1">The sequence shown here is derived from an EMBL/GenBank/DDBJ whole genome shotgun (WGS) entry which is preliminary data.</text>
</comment>
<gene>
    <name evidence="1" type="ORF">OCK74_27110</name>
</gene>
<dbReference type="RefSeq" id="WP_279300253.1">
    <property type="nucleotide sequence ID" value="NZ_JAOTIF010000049.1"/>
</dbReference>